<evidence type="ECO:0000259" key="12">
    <source>
        <dbReference type="PROSITE" id="PS50853"/>
    </source>
</evidence>
<dbReference type="CDD" id="cd11304">
    <property type="entry name" value="Cadherin_repeat"/>
    <property type="match status" value="1"/>
</dbReference>
<evidence type="ECO:0000256" key="2">
    <source>
        <dbReference type="ARBA" id="ARBA00022512"/>
    </source>
</evidence>
<keyword evidence="15" id="KW-1185">Reference proteome</keyword>
<dbReference type="GO" id="GO:0016020">
    <property type="term" value="C:membrane"/>
    <property type="evidence" value="ECO:0007669"/>
    <property type="project" value="InterPro"/>
</dbReference>
<protein>
    <submittedName>
        <fullName evidence="14">S8 family serine peptidase</fullName>
    </submittedName>
</protein>
<feature type="active site" description="Charge relay system" evidence="7 8">
    <location>
        <position position="159"/>
    </location>
</feature>
<evidence type="ECO:0000313" key="14">
    <source>
        <dbReference type="EMBL" id="MBD8526736.1"/>
    </source>
</evidence>
<dbReference type="GO" id="GO:0005509">
    <property type="term" value="F:calcium ion binding"/>
    <property type="evidence" value="ECO:0007669"/>
    <property type="project" value="InterPro"/>
</dbReference>
<keyword evidence="6 8" id="KW-0720">Serine protease</keyword>
<dbReference type="PROSITE" id="PS00136">
    <property type="entry name" value="SUBTILASE_ASP"/>
    <property type="match status" value="1"/>
</dbReference>
<dbReference type="SUPFAM" id="SSF49785">
    <property type="entry name" value="Galactose-binding domain-like"/>
    <property type="match status" value="1"/>
</dbReference>
<dbReference type="GO" id="GO:0007156">
    <property type="term" value="P:homophilic cell adhesion via plasma membrane adhesion molecules"/>
    <property type="evidence" value="ECO:0007669"/>
    <property type="project" value="InterPro"/>
</dbReference>
<keyword evidence="2" id="KW-0134">Cell wall</keyword>
<dbReference type="GO" id="GO:0004252">
    <property type="term" value="F:serine-type endopeptidase activity"/>
    <property type="evidence" value="ECO:0007669"/>
    <property type="project" value="UniProtKB-UniRule"/>
</dbReference>
<evidence type="ECO:0000313" key="15">
    <source>
        <dbReference type="Proteomes" id="UP000613768"/>
    </source>
</evidence>
<dbReference type="GO" id="GO:0006508">
    <property type="term" value="P:proteolysis"/>
    <property type="evidence" value="ECO:0007669"/>
    <property type="project" value="UniProtKB-KW"/>
</dbReference>
<dbReference type="InterPro" id="IPR015919">
    <property type="entry name" value="Cadherin-like_sf"/>
</dbReference>
<feature type="domain" description="Fibronectin type-III" evidence="12">
    <location>
        <begin position="685"/>
        <end position="780"/>
    </location>
</feature>
<evidence type="ECO:0000256" key="8">
    <source>
        <dbReference type="PROSITE-ProRule" id="PRU01240"/>
    </source>
</evidence>
<dbReference type="Gene3D" id="3.50.30.30">
    <property type="match status" value="1"/>
</dbReference>
<dbReference type="PROSITE" id="PS00138">
    <property type="entry name" value="SUBTILASE_SER"/>
    <property type="match status" value="1"/>
</dbReference>
<comment type="caution">
    <text evidence="14">The sequence shown here is derived from an EMBL/GenBank/DDBJ whole genome shotgun (WGS) entry which is preliminary data.</text>
</comment>
<feature type="signal peptide" evidence="10">
    <location>
        <begin position="1"/>
        <end position="30"/>
    </location>
</feature>
<dbReference type="Gene3D" id="2.60.120.260">
    <property type="entry name" value="Galactose-binding domain-like"/>
    <property type="match status" value="1"/>
</dbReference>
<dbReference type="Pfam" id="PF00041">
    <property type="entry name" value="fn3"/>
    <property type="match status" value="1"/>
</dbReference>
<feature type="domain" description="P/Homo B" evidence="13">
    <location>
        <begin position="767"/>
        <end position="935"/>
    </location>
</feature>
<dbReference type="PANTHER" id="PTHR43806:SF11">
    <property type="entry name" value="CEREVISIN-RELATED"/>
    <property type="match status" value="1"/>
</dbReference>
<proteinExistence type="inferred from homology"/>
<accession>A0AAW3ZR42</accession>
<dbReference type="InterPro" id="IPR023828">
    <property type="entry name" value="Peptidase_S8_Ser-AS"/>
</dbReference>
<dbReference type="InterPro" id="IPR006644">
    <property type="entry name" value="Cadg"/>
</dbReference>
<comment type="similarity">
    <text evidence="1 8 9">Belongs to the peptidase S8 family.</text>
</comment>
<keyword evidence="3 8" id="KW-0645">Protease</keyword>
<dbReference type="InterPro" id="IPR015500">
    <property type="entry name" value="Peptidase_S8_subtilisin-rel"/>
</dbReference>
<dbReference type="EMBL" id="JACYTR010000029">
    <property type="protein sequence ID" value="MBD8526736.1"/>
    <property type="molecule type" value="Genomic_DNA"/>
</dbReference>
<reference evidence="14 15" key="1">
    <citation type="submission" date="2020-09" db="EMBL/GenBank/DDBJ databases">
        <title>Pseudoxanthomonas sp. CAU 1598 isolated from sand of Yaerae Beach.</title>
        <authorList>
            <person name="Kim W."/>
        </authorList>
    </citation>
    <scope>NUCLEOTIDE SEQUENCE [LARGE SCALE GENOMIC DNA]</scope>
    <source>
        <strain evidence="14 15">CAU 1598</strain>
    </source>
</reference>
<name>A0AAW3ZR42_9GAMM</name>
<dbReference type="Pfam" id="PF02225">
    <property type="entry name" value="PA"/>
    <property type="match status" value="1"/>
</dbReference>
<keyword evidence="4 10" id="KW-0732">Signal</keyword>
<sequence>MTNRRNIRRKALVLALSTLVSAPFAGSALAEVSSKHAATAKAEGLQPYYVRYKGASSAQKDLTATAIAEQISSLGGQITHRFSNPRLVSVMLSDQAALALRGSNDVELVERVPEHKLLAQVTPWNVDQFQARDIWDKDRNGEVDPGAPDGTGIKVCIIDTGFYAPHDDFQGITVDGHSQISGEQWSEDGNGHGTHVAGTVNAMNNDVGVVGVLPGKAELFIVKIFNNSGVWSSGESDLAAAAETCRDNGANVISMSLGGPSSSVERDVFQDLYDNDGILHVAAAGNDGDNSASYPAGYPSVVSVAAIDQAEVAADFTQYPPTANDPNSPPANSEWDVVELAGGGVNVLSTWPGPPHGGVPAYLVNVGGSEFSANGIEGAGAGTVSAELVSGGLCATGTGQPSWSGKVVICERGTVSFAEKVNTVKDAGGVAALLYNNAAGNFSGTCNSQCTTPLIPALSLSQADGQNLVANHIGAATTVTADDGSSCTDCIGGYNSISGTSMATPGVAAGMSFIWNACGGPAEVTNKELRLLLRDSAKDLSGQQPGGPAYGAGWDPSTGWGLVQLADALELGNQRFGSSCAIGLGVSPGLTEICSASASSLPFTLTLGDVFTGTANLSATNLPAGTSGNFSVNPVIHPVKQSVYTLSGLNGLAGGLYSVDFEAVDAADAGNRASGSVNLSVFAAAPAAITLGAPANNATDQSLRPTLSWTASSGASTYTVEVSTSSDFSSILATATVNGTSYTLPSELNPSTTYYWRVRAANICGSGANSQVRSFTTGVFYCATPGAAIPDNTPAGLNSTITVPSGAALTDLDVRLRATHTWSNDLTVTLTKVGSGTTIRLLEEPTTSAGGGCNGDNPNLIFDDAAASAANNSCVNANPGWTAGGRFRPVDALTAFNGTSLAGDWTLNVADNAGLDTGTLDEWCLMPAVSGGPSNQAPIIKAPMSNRSVQMGASASWDAAAAFEDPDGDDLQYSMTGAPGSLSIDADTGMITGTLLEAEISATPYVIEVTATDTGAMSVTTSFELVVTTVNDLVFWGGFED</sequence>
<feature type="chain" id="PRO_5043408466" evidence="10">
    <location>
        <begin position="31"/>
        <end position="1041"/>
    </location>
</feature>
<evidence type="ECO:0000256" key="4">
    <source>
        <dbReference type="ARBA" id="ARBA00022729"/>
    </source>
</evidence>
<gene>
    <name evidence="14" type="ORF">IFO71_13415</name>
</gene>
<dbReference type="InterPro" id="IPR036852">
    <property type="entry name" value="Peptidase_S8/S53_dom_sf"/>
</dbReference>
<dbReference type="AlphaFoldDB" id="A0AAW3ZR42"/>
<dbReference type="PANTHER" id="PTHR43806">
    <property type="entry name" value="PEPTIDASE S8"/>
    <property type="match status" value="1"/>
</dbReference>
<dbReference type="PROSITE" id="PS50268">
    <property type="entry name" value="CADHERIN_2"/>
    <property type="match status" value="1"/>
</dbReference>
<feature type="active site" description="Charge relay system" evidence="7 8">
    <location>
        <position position="192"/>
    </location>
</feature>
<dbReference type="SUPFAM" id="SSF52743">
    <property type="entry name" value="Subtilisin-like"/>
    <property type="match status" value="1"/>
</dbReference>
<evidence type="ECO:0000256" key="6">
    <source>
        <dbReference type="ARBA" id="ARBA00022825"/>
    </source>
</evidence>
<dbReference type="PROSITE" id="PS51892">
    <property type="entry name" value="SUBTILASE"/>
    <property type="match status" value="1"/>
</dbReference>
<dbReference type="GO" id="GO:0005615">
    <property type="term" value="C:extracellular space"/>
    <property type="evidence" value="ECO:0007669"/>
    <property type="project" value="TreeGrafter"/>
</dbReference>
<dbReference type="CDD" id="cd00063">
    <property type="entry name" value="FN3"/>
    <property type="match status" value="1"/>
</dbReference>
<dbReference type="Pfam" id="PF00082">
    <property type="entry name" value="Peptidase_S8"/>
    <property type="match status" value="1"/>
</dbReference>
<dbReference type="InterPro" id="IPR000209">
    <property type="entry name" value="Peptidase_S8/S53_dom"/>
</dbReference>
<keyword evidence="2" id="KW-0964">Secreted</keyword>
<dbReference type="InterPro" id="IPR037045">
    <property type="entry name" value="S8pro/Inhibitor_I9_sf"/>
</dbReference>
<dbReference type="InterPro" id="IPR008979">
    <property type="entry name" value="Galactose-bd-like_sf"/>
</dbReference>
<evidence type="ECO:0000256" key="3">
    <source>
        <dbReference type="ARBA" id="ARBA00022670"/>
    </source>
</evidence>
<dbReference type="PRINTS" id="PR00723">
    <property type="entry name" value="SUBTILISIN"/>
</dbReference>
<dbReference type="Gene3D" id="3.30.70.80">
    <property type="entry name" value="Peptidase S8 propeptide/proteinase inhibitor I9"/>
    <property type="match status" value="1"/>
</dbReference>
<dbReference type="InterPro" id="IPR003961">
    <property type="entry name" value="FN3_dom"/>
</dbReference>
<feature type="active site" description="Charge relay system" evidence="7 8">
    <location>
        <position position="501"/>
    </location>
</feature>
<dbReference type="InterPro" id="IPR002126">
    <property type="entry name" value="Cadherin-like_dom"/>
</dbReference>
<evidence type="ECO:0000259" key="13">
    <source>
        <dbReference type="PROSITE" id="PS51829"/>
    </source>
</evidence>
<evidence type="ECO:0000256" key="7">
    <source>
        <dbReference type="PIRSR" id="PIRSR615500-1"/>
    </source>
</evidence>
<evidence type="ECO:0000256" key="5">
    <source>
        <dbReference type="ARBA" id="ARBA00022801"/>
    </source>
</evidence>
<dbReference type="PROSITE" id="PS51829">
    <property type="entry name" value="P_HOMO_B"/>
    <property type="match status" value="1"/>
</dbReference>
<dbReference type="Gene3D" id="3.40.50.200">
    <property type="entry name" value="Peptidase S8/S53 domain"/>
    <property type="match status" value="1"/>
</dbReference>
<keyword evidence="5 8" id="KW-0378">Hydrolase</keyword>
<dbReference type="SMART" id="SM00736">
    <property type="entry name" value="CADG"/>
    <property type="match status" value="1"/>
</dbReference>
<evidence type="ECO:0000256" key="1">
    <source>
        <dbReference type="ARBA" id="ARBA00011073"/>
    </source>
</evidence>
<dbReference type="InterPro" id="IPR050131">
    <property type="entry name" value="Peptidase_S8_subtilisin-like"/>
</dbReference>
<evidence type="ECO:0000256" key="9">
    <source>
        <dbReference type="RuleBase" id="RU003355"/>
    </source>
</evidence>
<evidence type="ECO:0000256" key="10">
    <source>
        <dbReference type="SAM" id="SignalP"/>
    </source>
</evidence>
<dbReference type="SUPFAM" id="SSF49313">
    <property type="entry name" value="Cadherin-like"/>
    <property type="match status" value="1"/>
</dbReference>
<dbReference type="InterPro" id="IPR013783">
    <property type="entry name" value="Ig-like_fold"/>
</dbReference>
<dbReference type="Proteomes" id="UP000613768">
    <property type="component" value="Unassembled WGS sequence"/>
</dbReference>
<dbReference type="Pfam" id="PF01483">
    <property type="entry name" value="P_proprotein"/>
    <property type="match status" value="1"/>
</dbReference>
<dbReference type="SUPFAM" id="SSF49265">
    <property type="entry name" value="Fibronectin type III"/>
    <property type="match status" value="1"/>
</dbReference>
<organism evidence="14 15">
    <name type="scientific">Pseudomarimonas arenosa</name>
    <dbReference type="NCBI Taxonomy" id="2774145"/>
    <lineage>
        <taxon>Bacteria</taxon>
        <taxon>Pseudomonadati</taxon>
        <taxon>Pseudomonadota</taxon>
        <taxon>Gammaproteobacteria</taxon>
        <taxon>Lysobacterales</taxon>
        <taxon>Lysobacteraceae</taxon>
        <taxon>Pseudomarimonas</taxon>
    </lineage>
</organism>
<dbReference type="RefSeq" id="WP_192030156.1">
    <property type="nucleotide sequence ID" value="NZ_JACYTR010000029.1"/>
</dbReference>
<dbReference type="InterPro" id="IPR003137">
    <property type="entry name" value="PA_domain"/>
</dbReference>
<feature type="domain" description="Cadherin" evidence="11">
    <location>
        <begin position="965"/>
        <end position="1035"/>
    </location>
</feature>
<dbReference type="InterPro" id="IPR023827">
    <property type="entry name" value="Peptidase_S8_Asp-AS"/>
</dbReference>
<dbReference type="Gene3D" id="2.60.40.10">
    <property type="entry name" value="Immunoglobulins"/>
    <property type="match status" value="2"/>
</dbReference>
<dbReference type="InterPro" id="IPR036116">
    <property type="entry name" value="FN3_sf"/>
</dbReference>
<dbReference type="PROSITE" id="PS50853">
    <property type="entry name" value="FN3"/>
    <property type="match status" value="1"/>
</dbReference>
<dbReference type="InterPro" id="IPR002884">
    <property type="entry name" value="P_dom"/>
</dbReference>
<dbReference type="Pfam" id="PF05345">
    <property type="entry name" value="He_PIG"/>
    <property type="match status" value="1"/>
</dbReference>
<evidence type="ECO:0000259" key="11">
    <source>
        <dbReference type="PROSITE" id="PS50268"/>
    </source>
</evidence>